<proteinExistence type="predicted"/>
<protein>
    <recommendedName>
        <fullName evidence="3">DUF1963 domain-containing protein</fullName>
    </recommendedName>
</protein>
<organism evidence="1 2">
    <name type="scientific">Roseomonas alba</name>
    <dbReference type="NCBI Taxonomy" id="2846776"/>
    <lineage>
        <taxon>Bacteria</taxon>
        <taxon>Pseudomonadati</taxon>
        <taxon>Pseudomonadota</taxon>
        <taxon>Alphaproteobacteria</taxon>
        <taxon>Acetobacterales</taxon>
        <taxon>Roseomonadaceae</taxon>
        <taxon>Roseomonas</taxon>
    </lineage>
</organism>
<accession>A0ABS7A9K9</accession>
<comment type="caution">
    <text evidence="1">The sequence shown here is derived from an EMBL/GenBank/DDBJ whole genome shotgun (WGS) entry which is preliminary data.</text>
</comment>
<evidence type="ECO:0000313" key="2">
    <source>
        <dbReference type="Proteomes" id="UP001196565"/>
    </source>
</evidence>
<dbReference type="RefSeq" id="WP_219763584.1">
    <property type="nucleotide sequence ID" value="NZ_JAHYBZ010000004.1"/>
</dbReference>
<evidence type="ECO:0000313" key="1">
    <source>
        <dbReference type="EMBL" id="MBW6398994.1"/>
    </source>
</evidence>
<dbReference type="Proteomes" id="UP001196565">
    <property type="component" value="Unassembled WGS sequence"/>
</dbReference>
<sequence length="339" mass="37822">MRLYWRLLAAWPRFLTAEEGAERRQWGAAPDDVRGAYRALRNTPAFAAAVPRLFPGEQADLQREDGWYGNFTSSAFDWARMDLNDNGLLEVVLVLSAPGQACPEDGCPGFVMVQDGTSDGWRIACEINNPGWSRPVRRRRRSVGWHWFETGAGLIGWRRGAPGRGWRSGPVCYRAGHPRPSRTERQYLRGLTDSSELHTFSETDSPYAAALHGLWPEDIGQPRGAEDWRRRFDPLLHLRSLWGDLEPVRPGAVALMLASPLLCRDGRCPVAMVSGATNAAPRTTLCFFDVPWDADVTRLPERDIGIRRLAIGDRLVGWREAPDNPRGIACTVTDLPAPG</sequence>
<reference evidence="1 2" key="1">
    <citation type="submission" date="2021-07" db="EMBL/GenBank/DDBJ databases">
        <authorList>
            <person name="So Y."/>
        </authorList>
    </citation>
    <scope>NUCLEOTIDE SEQUENCE [LARGE SCALE GENOMIC DNA]</scope>
    <source>
        <strain evidence="1 2">HJA6</strain>
    </source>
</reference>
<evidence type="ECO:0008006" key="3">
    <source>
        <dbReference type="Google" id="ProtNLM"/>
    </source>
</evidence>
<gene>
    <name evidence="1" type="ORF">KPL78_14105</name>
</gene>
<keyword evidence="2" id="KW-1185">Reference proteome</keyword>
<dbReference type="EMBL" id="JAHYBZ010000004">
    <property type="protein sequence ID" value="MBW6398994.1"/>
    <property type="molecule type" value="Genomic_DNA"/>
</dbReference>
<name>A0ABS7A9K9_9PROT</name>